<proteinExistence type="predicted"/>
<dbReference type="GeneID" id="20650592"/>
<organism evidence="1 2">
    <name type="scientific">Phytophthora sojae (strain P6497)</name>
    <name type="common">Soybean stem and root rot agent</name>
    <name type="synonym">Phytophthora megasperma f. sp. glycines</name>
    <dbReference type="NCBI Taxonomy" id="1094619"/>
    <lineage>
        <taxon>Eukaryota</taxon>
        <taxon>Sar</taxon>
        <taxon>Stramenopiles</taxon>
        <taxon>Oomycota</taxon>
        <taxon>Peronosporomycetes</taxon>
        <taxon>Peronosporales</taxon>
        <taxon>Peronosporaceae</taxon>
        <taxon>Phytophthora</taxon>
    </lineage>
</organism>
<dbReference type="AlphaFoldDB" id="G5A1J3"/>
<feature type="non-terminal residue" evidence="1">
    <location>
        <position position="81"/>
    </location>
</feature>
<gene>
    <name evidence="1" type="ORF">PHYSODRAFT_377562</name>
</gene>
<dbReference type="Proteomes" id="UP000002640">
    <property type="component" value="Unassembled WGS sequence"/>
</dbReference>
<dbReference type="EMBL" id="JH159158">
    <property type="protein sequence ID" value="EGZ10791.1"/>
    <property type="molecule type" value="Genomic_DNA"/>
</dbReference>
<keyword evidence="2" id="KW-1185">Reference proteome</keyword>
<evidence type="ECO:0000313" key="2">
    <source>
        <dbReference type="Proteomes" id="UP000002640"/>
    </source>
</evidence>
<reference evidence="1 2" key="1">
    <citation type="journal article" date="2006" name="Science">
        <title>Phytophthora genome sequences uncover evolutionary origins and mechanisms of pathogenesis.</title>
        <authorList>
            <person name="Tyler B.M."/>
            <person name="Tripathy S."/>
            <person name="Zhang X."/>
            <person name="Dehal P."/>
            <person name="Jiang R.H."/>
            <person name="Aerts A."/>
            <person name="Arredondo F.D."/>
            <person name="Baxter L."/>
            <person name="Bensasson D."/>
            <person name="Beynon J.L."/>
            <person name="Chapman J."/>
            <person name="Damasceno C.M."/>
            <person name="Dorrance A.E."/>
            <person name="Dou D."/>
            <person name="Dickerman A.W."/>
            <person name="Dubchak I.L."/>
            <person name="Garbelotto M."/>
            <person name="Gijzen M."/>
            <person name="Gordon S.G."/>
            <person name="Govers F."/>
            <person name="Grunwald N.J."/>
            <person name="Huang W."/>
            <person name="Ivors K.L."/>
            <person name="Jones R.W."/>
            <person name="Kamoun S."/>
            <person name="Krampis K."/>
            <person name="Lamour K.H."/>
            <person name="Lee M.K."/>
            <person name="McDonald W.H."/>
            <person name="Medina M."/>
            <person name="Meijer H.J."/>
            <person name="Nordberg E.K."/>
            <person name="Maclean D.J."/>
            <person name="Ospina-Giraldo M.D."/>
            <person name="Morris P.F."/>
            <person name="Phuntumart V."/>
            <person name="Putnam N.H."/>
            <person name="Rash S."/>
            <person name="Rose J.K."/>
            <person name="Sakihama Y."/>
            <person name="Salamov A.A."/>
            <person name="Savidor A."/>
            <person name="Scheuring C.F."/>
            <person name="Smith B.M."/>
            <person name="Sobral B.W."/>
            <person name="Terry A."/>
            <person name="Torto-Alalibo T.A."/>
            <person name="Win J."/>
            <person name="Xu Z."/>
            <person name="Zhang H."/>
            <person name="Grigoriev I.V."/>
            <person name="Rokhsar D.S."/>
            <person name="Boore J.L."/>
        </authorList>
    </citation>
    <scope>NUCLEOTIDE SEQUENCE [LARGE SCALE GENOMIC DNA]</scope>
    <source>
        <strain evidence="1 2">P6497</strain>
    </source>
</reference>
<evidence type="ECO:0000313" key="1">
    <source>
        <dbReference type="EMBL" id="EGZ10791.1"/>
    </source>
</evidence>
<sequence length="81" mass="9225">MRLFHQFISVWNSTQVELKGEYSPARVLALSEYTKSTPWWRILAIIVFTPLPCLTYICLPETVNLSAPSDGMAANKTFFGR</sequence>
<dbReference type="InParanoid" id="G5A1J3"/>
<accession>G5A1J3</accession>
<name>G5A1J3_PHYSP</name>
<dbReference type="KEGG" id="psoj:PHYSODRAFT_377562"/>
<dbReference type="RefSeq" id="XP_009533536.1">
    <property type="nucleotide sequence ID" value="XM_009535241.1"/>
</dbReference>
<protein>
    <submittedName>
        <fullName evidence="1">Uncharacterized protein</fullName>
    </submittedName>
</protein>